<feature type="transmembrane region" description="Helical" evidence="2">
    <location>
        <begin position="152"/>
        <end position="169"/>
    </location>
</feature>
<sequence length="755" mass="81513">MSQRRESGTLLEPSDTQTPDGPSQEGRKETLLWGLVTVAATFIGSLIPLIPNPRFYFYDDTQAGAYGIWVEIGESLRRGEWWLFSDEAWAAGNYAAEGQWGLWNPLIMLIGLMSTVITDAVLFSTILKIALMLVLALGTFLLARSYRSTAPWAAVAGVAVTLTGFTTYFDGSSWVTGLMVFALLPWAWWGLRRLITESRNPAPALIFSYLLITVGYVHGTIMLVIVFLALLIEVFVRRTPARAVPLVVSGVILGMVALTVYLPGVLTAGVTARASDIGNSGFLGTDLTGLASAAVGSALPQVSGWWGAFAPVPVLYIAWFLPLVGLVSGRRIRGSWPALAGLVTVGVISLMLTLAPSDLGPLRFPIRLVPYVSLTALVLLAVLLSRFRVRQLTGGRIAAVSVLYAAGMYLAWSQNPNISRIHFVLGAVAAVGLICAVVVLYAPHPLVRTWGVRAAAAGIILVSLVAAVGQKHYFPSTPLPDFHFPESPEAYDEPLAEAEGMTFVVGEPDRLGPAIWADTLASNAWYLSDIPTHNLYSPIMFAKYSEDLCMTSHGWTCQNAADSLFTVDEETGELLVDLLSIDTVQILRDPADTSGEALKARMVPEGWNEVERTGDFVTWVRAEPLENNGEAVWATPGTRVSTVSDTSQELVLHVDEVPDGGAEVVTSRLAWPGYDAEGASIADPLRGYLLTVDVPAGSEGQDIRITFEPPAWPVLVVLIWSAIGLGVLWSVLHLMQSLRRRNRAVEPNADGPVVL</sequence>
<proteinExistence type="predicted"/>
<comment type="caution">
    <text evidence="3">The sequence shown here is derived from an EMBL/GenBank/DDBJ whole genome shotgun (WGS) entry which is preliminary data.</text>
</comment>
<reference evidence="3 4" key="1">
    <citation type="submission" date="2022-07" db="EMBL/GenBank/DDBJ databases">
        <title>Novel species in genus Arthrobacter.</title>
        <authorList>
            <person name="Liu Y."/>
        </authorList>
    </citation>
    <scope>NUCLEOTIDE SEQUENCE [LARGE SCALE GENOMIC DNA]</scope>
    <source>
        <strain evidence="4">zg-Y859</strain>
    </source>
</reference>
<feature type="transmembrane region" description="Helical" evidence="2">
    <location>
        <begin position="129"/>
        <end position="146"/>
    </location>
</feature>
<feature type="transmembrane region" description="Helical" evidence="2">
    <location>
        <begin position="305"/>
        <end position="324"/>
    </location>
</feature>
<feature type="region of interest" description="Disordered" evidence="1">
    <location>
        <begin position="1"/>
        <end position="26"/>
    </location>
</feature>
<feature type="transmembrane region" description="Helical" evidence="2">
    <location>
        <begin position="368"/>
        <end position="385"/>
    </location>
</feature>
<keyword evidence="2" id="KW-0812">Transmembrane</keyword>
<feature type="transmembrane region" description="Helical" evidence="2">
    <location>
        <begin position="206"/>
        <end position="231"/>
    </location>
</feature>
<keyword evidence="4" id="KW-1185">Reference proteome</keyword>
<feature type="transmembrane region" description="Helical" evidence="2">
    <location>
        <begin position="421"/>
        <end position="443"/>
    </location>
</feature>
<dbReference type="RefSeq" id="WP_255865145.1">
    <property type="nucleotide sequence ID" value="NZ_JANFLP010000006.1"/>
</dbReference>
<keyword evidence="2" id="KW-1133">Transmembrane helix</keyword>
<feature type="transmembrane region" description="Helical" evidence="2">
    <location>
        <begin position="243"/>
        <end position="262"/>
    </location>
</feature>
<feature type="transmembrane region" description="Helical" evidence="2">
    <location>
        <begin position="397"/>
        <end position="415"/>
    </location>
</feature>
<feature type="transmembrane region" description="Helical" evidence="2">
    <location>
        <begin position="336"/>
        <end position="356"/>
    </location>
</feature>
<evidence type="ECO:0000256" key="1">
    <source>
        <dbReference type="SAM" id="MobiDB-lite"/>
    </source>
</evidence>
<name>A0ABT1NSG4_9MICC</name>
<dbReference type="Proteomes" id="UP001206924">
    <property type="component" value="Unassembled WGS sequence"/>
</dbReference>
<feature type="transmembrane region" description="Helical" evidence="2">
    <location>
        <begin position="450"/>
        <end position="469"/>
    </location>
</feature>
<evidence type="ECO:0000313" key="4">
    <source>
        <dbReference type="Proteomes" id="UP001206924"/>
    </source>
</evidence>
<feature type="transmembrane region" description="Helical" evidence="2">
    <location>
        <begin position="31"/>
        <end position="50"/>
    </location>
</feature>
<evidence type="ECO:0000256" key="2">
    <source>
        <dbReference type="SAM" id="Phobius"/>
    </source>
</evidence>
<organism evidence="3 4">
    <name type="scientific">Arthrobacter jinronghuae</name>
    <dbReference type="NCBI Taxonomy" id="2964609"/>
    <lineage>
        <taxon>Bacteria</taxon>
        <taxon>Bacillati</taxon>
        <taxon>Actinomycetota</taxon>
        <taxon>Actinomycetes</taxon>
        <taxon>Micrococcales</taxon>
        <taxon>Micrococcaceae</taxon>
        <taxon>Arthrobacter</taxon>
    </lineage>
</organism>
<protein>
    <submittedName>
        <fullName evidence="3">YfhO family protein</fullName>
    </submittedName>
</protein>
<feature type="transmembrane region" description="Helical" evidence="2">
    <location>
        <begin position="711"/>
        <end position="732"/>
    </location>
</feature>
<accession>A0ABT1NSG4</accession>
<gene>
    <name evidence="3" type="ORF">NNX28_06070</name>
</gene>
<keyword evidence="2" id="KW-0472">Membrane</keyword>
<evidence type="ECO:0000313" key="3">
    <source>
        <dbReference type="EMBL" id="MCQ1949496.1"/>
    </source>
</evidence>
<dbReference type="EMBL" id="JANFLP010000006">
    <property type="protein sequence ID" value="MCQ1949496.1"/>
    <property type="molecule type" value="Genomic_DNA"/>
</dbReference>